<dbReference type="AlphaFoldDB" id="A0A6C2U7F2"/>
<dbReference type="InterPro" id="IPR013783">
    <property type="entry name" value="Ig-like_fold"/>
</dbReference>
<dbReference type="Proteomes" id="UP000366872">
    <property type="component" value="Unassembled WGS sequence"/>
</dbReference>
<keyword evidence="2" id="KW-1185">Reference proteome</keyword>
<gene>
    <name evidence="1" type="ORF">PDESU_04432</name>
</gene>
<proteinExistence type="predicted"/>
<organism evidence="1 2">
    <name type="scientific">Pontiella desulfatans</name>
    <dbReference type="NCBI Taxonomy" id="2750659"/>
    <lineage>
        <taxon>Bacteria</taxon>
        <taxon>Pseudomonadati</taxon>
        <taxon>Kiritimatiellota</taxon>
        <taxon>Kiritimatiellia</taxon>
        <taxon>Kiritimatiellales</taxon>
        <taxon>Pontiellaceae</taxon>
        <taxon>Pontiella</taxon>
    </lineage>
</organism>
<dbReference type="Gene3D" id="2.60.40.10">
    <property type="entry name" value="Immunoglobulins"/>
    <property type="match status" value="1"/>
</dbReference>
<evidence type="ECO:0000313" key="1">
    <source>
        <dbReference type="EMBL" id="VGO15845.1"/>
    </source>
</evidence>
<reference evidence="1 2" key="1">
    <citation type="submission" date="2019-04" db="EMBL/GenBank/DDBJ databases">
        <authorList>
            <person name="Van Vliet M D."/>
        </authorList>
    </citation>
    <scope>NUCLEOTIDE SEQUENCE [LARGE SCALE GENOMIC DNA]</scope>
    <source>
        <strain evidence="1 2">F1</strain>
    </source>
</reference>
<protein>
    <submittedName>
        <fullName evidence="1">Uncharacterized protein</fullName>
    </submittedName>
</protein>
<dbReference type="EMBL" id="CAAHFG010000003">
    <property type="protein sequence ID" value="VGO15845.1"/>
    <property type="molecule type" value="Genomic_DNA"/>
</dbReference>
<name>A0A6C2U7F2_PONDE</name>
<sequence>MTALLSAVLLCTGCNEDREGNDDDAPWVTIKNPTEEEVYQTDFTAVRLGGRCDNTTWEVFAYNALTDRTVPGYVLYNDGHGTWFADVNLEPGENPITVTVASDEGKGTASDTITVIYSP</sequence>
<evidence type="ECO:0000313" key="2">
    <source>
        <dbReference type="Proteomes" id="UP000366872"/>
    </source>
</evidence>
<accession>A0A6C2U7F2</accession>